<dbReference type="GO" id="GO:0043093">
    <property type="term" value="P:FtsZ-dependent cytokinesis"/>
    <property type="evidence" value="ECO:0007669"/>
    <property type="project" value="UniProtKB-UniRule"/>
</dbReference>
<organism evidence="8 9">
    <name type="scientific">Candidatus Adlerbacteria bacterium GW2011_GWA1_54_10</name>
    <dbReference type="NCBI Taxonomy" id="1618605"/>
    <lineage>
        <taxon>Bacteria</taxon>
        <taxon>Candidatus Adleribacteriota</taxon>
    </lineage>
</organism>
<dbReference type="PANTHER" id="PTHR32432">
    <property type="entry name" value="CELL DIVISION PROTEIN FTSA-RELATED"/>
    <property type="match status" value="1"/>
</dbReference>
<dbReference type="Pfam" id="PF14450">
    <property type="entry name" value="FtsA"/>
    <property type="match status" value="1"/>
</dbReference>
<keyword evidence="2 5" id="KW-0132">Cell division</keyword>
<dbReference type="HAMAP" id="MF_02033">
    <property type="entry name" value="FtsA"/>
    <property type="match status" value="1"/>
</dbReference>
<dbReference type="Pfam" id="PF02491">
    <property type="entry name" value="SHS2_FTSA"/>
    <property type="match status" value="1"/>
</dbReference>
<dbReference type="InterPro" id="IPR050696">
    <property type="entry name" value="FtsA/MreB"/>
</dbReference>
<comment type="function">
    <text evidence="5 6">Cell division protein that is involved in the assembly of the Z ring. May serve as a membrane anchor for the Z ring.</text>
</comment>
<dbReference type="Gene3D" id="3.30.1490.110">
    <property type="match status" value="1"/>
</dbReference>
<dbReference type="InterPro" id="IPR003494">
    <property type="entry name" value="SHS2_FtsA"/>
</dbReference>
<dbReference type="GO" id="GO:0009898">
    <property type="term" value="C:cytoplasmic side of plasma membrane"/>
    <property type="evidence" value="ECO:0007669"/>
    <property type="project" value="UniProtKB-UniRule"/>
</dbReference>
<accession>A0A0G1XVM3</accession>
<proteinExistence type="inferred from homology"/>
<comment type="caution">
    <text evidence="8">The sequence shown here is derived from an EMBL/GenBank/DDBJ whole genome shotgun (WGS) entry which is preliminary data.</text>
</comment>
<dbReference type="Gene3D" id="3.30.420.40">
    <property type="match status" value="2"/>
</dbReference>
<dbReference type="SUPFAM" id="SSF53067">
    <property type="entry name" value="Actin-like ATPase domain"/>
    <property type="match status" value="2"/>
</dbReference>
<evidence type="ECO:0000256" key="2">
    <source>
        <dbReference type="ARBA" id="ARBA00022618"/>
    </source>
</evidence>
<keyword evidence="1 5" id="KW-1003">Cell membrane</keyword>
<feature type="domain" description="SHS2" evidence="7">
    <location>
        <begin position="5"/>
        <end position="194"/>
    </location>
</feature>
<dbReference type="NCBIfam" id="TIGR01174">
    <property type="entry name" value="ftsA"/>
    <property type="match status" value="1"/>
</dbReference>
<reference evidence="8 9" key="1">
    <citation type="journal article" date="2015" name="Nature">
        <title>rRNA introns, odd ribosomes, and small enigmatic genomes across a large radiation of phyla.</title>
        <authorList>
            <person name="Brown C.T."/>
            <person name="Hug L.A."/>
            <person name="Thomas B.C."/>
            <person name="Sharon I."/>
            <person name="Castelle C.J."/>
            <person name="Singh A."/>
            <person name="Wilkins M.J."/>
            <person name="Williams K.H."/>
            <person name="Banfield J.F."/>
        </authorList>
    </citation>
    <scope>NUCLEOTIDE SEQUENCE [LARGE SCALE GENOMIC DNA]</scope>
</reference>
<evidence type="ECO:0000259" key="7">
    <source>
        <dbReference type="SMART" id="SM00842"/>
    </source>
</evidence>
<protein>
    <recommendedName>
        <fullName evidence="5 6">Cell division protein FtsA</fullName>
    </recommendedName>
</protein>
<evidence type="ECO:0000313" key="8">
    <source>
        <dbReference type="EMBL" id="KKW35243.1"/>
    </source>
</evidence>
<gene>
    <name evidence="5" type="primary">ftsA</name>
    <name evidence="8" type="ORF">UY83_C0013G0004</name>
</gene>
<dbReference type="PIRSF" id="PIRSF003101">
    <property type="entry name" value="FtsA"/>
    <property type="match status" value="1"/>
</dbReference>
<dbReference type="Proteomes" id="UP000034740">
    <property type="component" value="Unassembled WGS sequence"/>
</dbReference>
<dbReference type="AlphaFoldDB" id="A0A0G1XVM3"/>
<dbReference type="CDD" id="cd24048">
    <property type="entry name" value="ASKHA_NBD_FtsA"/>
    <property type="match status" value="1"/>
</dbReference>
<evidence type="ECO:0000256" key="5">
    <source>
        <dbReference type="HAMAP-Rule" id="MF_02033"/>
    </source>
</evidence>
<name>A0A0G1XVM3_9BACT</name>
<evidence type="ECO:0000256" key="6">
    <source>
        <dbReference type="PIRNR" id="PIRNR003101"/>
    </source>
</evidence>
<dbReference type="PATRIC" id="fig|1618605.3.peg.621"/>
<dbReference type="InterPro" id="IPR043129">
    <property type="entry name" value="ATPase_NBD"/>
</dbReference>
<dbReference type="InterPro" id="IPR020823">
    <property type="entry name" value="Cell_div_FtsA"/>
</dbReference>
<dbReference type="GO" id="GO:0032153">
    <property type="term" value="C:cell division site"/>
    <property type="evidence" value="ECO:0007669"/>
    <property type="project" value="UniProtKB-UniRule"/>
</dbReference>
<sequence>MNTHFIGLDIGSSSLKMIAARPQGEGEGLEIMASGEEQSSGMRKGAVVNPEELTKRISMLKTRLEQTISGRIEEVVVSIGGSHIFITPSRGVVAISRADGQISQEDVERVLSAAQALSLPSNKEILEVVPQEFVVDGNGGIKEPVGMRGIRLETEVAAVCAFSPYVKHLQDAVLGANLEIIDIVPAPLASAHALLSSNQKELGVALLDVGAATTSLAVFEEGDLIHLAVLPIGSDNITQDIAIGLRTVPEIAEIIKKEQGTCLSSQGKRIEKVQLEGGEEIKFPRKLLTHIIASRMQEIFQLANKELKKVARQGKLPAGVVLAGGGVKLAGVIELGKKEFRVSVKRGIPQGIWNAQADPAFFGAMGLVRRAYEIAGSGARFHASRQSNAWKAVKKAIRVFLP</sequence>
<keyword evidence="3 5" id="KW-0472">Membrane</keyword>
<dbReference type="EMBL" id="LCRO01000013">
    <property type="protein sequence ID" value="KKW35243.1"/>
    <property type="molecule type" value="Genomic_DNA"/>
</dbReference>
<evidence type="ECO:0000313" key="9">
    <source>
        <dbReference type="Proteomes" id="UP000034740"/>
    </source>
</evidence>
<evidence type="ECO:0000256" key="3">
    <source>
        <dbReference type="ARBA" id="ARBA00023136"/>
    </source>
</evidence>
<dbReference type="SMART" id="SM00842">
    <property type="entry name" value="FtsA"/>
    <property type="match status" value="1"/>
</dbReference>
<evidence type="ECO:0000256" key="4">
    <source>
        <dbReference type="ARBA" id="ARBA00023306"/>
    </source>
</evidence>
<evidence type="ECO:0000256" key="1">
    <source>
        <dbReference type="ARBA" id="ARBA00022475"/>
    </source>
</evidence>
<keyword evidence="4 5" id="KW-0131">Cell cycle</keyword>
<comment type="subcellular location">
    <subcellularLocation>
        <location evidence="5">Cell membrane</location>
        <topology evidence="5">Peripheral membrane protein</topology>
        <orientation evidence="5">Cytoplasmic side</orientation>
    </subcellularLocation>
    <text evidence="5">Localizes to the Z ring in an FtsZ-dependent manner. Targeted to the membrane through a conserved C-terminal amphipathic helix.</text>
</comment>
<dbReference type="PANTHER" id="PTHR32432:SF4">
    <property type="entry name" value="CELL DIVISION PROTEIN FTSA"/>
    <property type="match status" value="1"/>
</dbReference>
<comment type="subunit">
    <text evidence="5">Self-interacts. Interacts with FtsZ.</text>
</comment>
<comment type="similarity">
    <text evidence="5 6">Belongs to the FtsA/MreB family.</text>
</comment>